<reference evidence="6" key="1">
    <citation type="journal article" date="2019" name="Int. J. Syst. Evol. Microbiol.">
        <title>The Global Catalogue of Microorganisms (GCM) 10K type strain sequencing project: providing services to taxonomists for standard genome sequencing and annotation.</title>
        <authorList>
            <consortium name="The Broad Institute Genomics Platform"/>
            <consortium name="The Broad Institute Genome Sequencing Center for Infectious Disease"/>
            <person name="Wu L."/>
            <person name="Ma J."/>
        </authorList>
    </citation>
    <scope>NUCLEOTIDE SEQUENCE [LARGE SCALE GENOMIC DNA]</scope>
    <source>
        <strain evidence="6">CCUG 49560</strain>
    </source>
</reference>
<evidence type="ECO:0000313" key="5">
    <source>
        <dbReference type="EMBL" id="MFC4588424.1"/>
    </source>
</evidence>
<dbReference type="Gene3D" id="3.40.50.300">
    <property type="entry name" value="P-loop containing nucleotide triphosphate hydrolases"/>
    <property type="match status" value="1"/>
</dbReference>
<dbReference type="PROSITE" id="PS50043">
    <property type="entry name" value="HTH_LUXR_2"/>
    <property type="match status" value="1"/>
</dbReference>
<evidence type="ECO:0000256" key="2">
    <source>
        <dbReference type="ARBA" id="ARBA00022840"/>
    </source>
</evidence>
<dbReference type="InterPro" id="IPR027417">
    <property type="entry name" value="P-loop_NTPase"/>
</dbReference>
<dbReference type="Pfam" id="PF00196">
    <property type="entry name" value="GerE"/>
    <property type="match status" value="1"/>
</dbReference>
<name>A0ABV9EHZ0_9ACTN</name>
<dbReference type="EMBL" id="JBHSFN010000012">
    <property type="protein sequence ID" value="MFC4588424.1"/>
    <property type="molecule type" value="Genomic_DNA"/>
</dbReference>
<dbReference type="PANTHER" id="PTHR16305">
    <property type="entry name" value="TESTICULAR SOLUBLE ADENYLYL CYCLASE"/>
    <property type="match status" value="1"/>
</dbReference>
<dbReference type="Pfam" id="PF13191">
    <property type="entry name" value="AAA_16"/>
    <property type="match status" value="1"/>
</dbReference>
<evidence type="ECO:0000256" key="1">
    <source>
        <dbReference type="ARBA" id="ARBA00022741"/>
    </source>
</evidence>
<dbReference type="SUPFAM" id="SSF46894">
    <property type="entry name" value="C-terminal effector domain of the bipartite response regulators"/>
    <property type="match status" value="1"/>
</dbReference>
<comment type="caution">
    <text evidence="5">The sequence shown here is derived from an EMBL/GenBank/DDBJ whole genome shotgun (WGS) entry which is preliminary data.</text>
</comment>
<sequence length="939" mass="100265">MGEGRSVEARGAEHERAGPPPAGRRTDLIGRDRESERLRLFVGRIAEGAGGVLLLAGEAGVGKTALLDHAATRADARGVRVLRATGAEFEAEVSFAALHQLIEPCLGDLPRLLPMHAQALGVALSLGQGPPPGRLLIAGAVLALLRHTAGQGPLLLVVDDLPWLDRASALVLGMVARRLTGHRVALLAACRTGEPTFFDQGDFPVAQVEPLTEQAATSLLVSRYPAMTPRVRRRLLADAMGNPLALLELPVALTDPRHTVSGALPATLPLGRRLQSVFASRIRGLPPTTFDLLLLAVLDGTGDLRLVHKIAADHPGEGLAPAERAGLVRADETTERLSFRHPLIRSAVVELSTSGQRRRAHAELAARLADRPERHAWHLAEATEEPDERVASLLQDVAHTNLRRGDSVGAVTELLRAAELSPSGADRSGRLAEAAYLGSIVTGDLRDAPRLLDQARRAHPGPGGPLSTAVAGAYHLLHGEGDIDAAHRLLTAAVDDLDDPRDAHDKVLVEALYTLLMICFFGGRAELWAPLRTAVDRLLPRPPELLAILAETFGDPARLTPAMLARVDASVAGLDRQVSPARIIRTGIAVAYLDRLSHCREPLRRAVRHGREGGAVTSAIEALFLLAQDAFHTGQWERAQLLADEGLRLCDAHGYRLLTWPGRLTSALLAAARGDAPTATAIADDMSAWAAPRRAGIVTTYAAHILGLTALAHADFETAFQNASAVSPPGVLAPCAPHALWVFLDLVEAAIHTGRRAEAAAHVAAAREARLDRVSPRLRLVVLACAALTEPGADAATLERAIDEPGNDRWPFDLARIHLIYGAHLRRTRNTTHARRHLSAASALFGRLGARPWTARADQELRATGVTISTTADQGLASLTPQQRQIALLAAAGHTNKQIAERLFLSPRTVSTHLYQVFPKLGITSRAALRDALTDPPPG</sequence>
<dbReference type="InterPro" id="IPR000792">
    <property type="entry name" value="Tscrpt_reg_LuxR_C"/>
</dbReference>
<organism evidence="5 6">
    <name type="scientific">Sphaerisporangium corydalis</name>
    <dbReference type="NCBI Taxonomy" id="1441875"/>
    <lineage>
        <taxon>Bacteria</taxon>
        <taxon>Bacillati</taxon>
        <taxon>Actinomycetota</taxon>
        <taxon>Actinomycetes</taxon>
        <taxon>Streptosporangiales</taxon>
        <taxon>Streptosporangiaceae</taxon>
        <taxon>Sphaerisporangium</taxon>
    </lineage>
</organism>
<dbReference type="InterPro" id="IPR016032">
    <property type="entry name" value="Sig_transdc_resp-reg_C-effctor"/>
</dbReference>
<dbReference type="CDD" id="cd06170">
    <property type="entry name" value="LuxR_C_like"/>
    <property type="match status" value="1"/>
</dbReference>
<dbReference type="PRINTS" id="PR00038">
    <property type="entry name" value="HTHLUXR"/>
</dbReference>
<dbReference type="InterPro" id="IPR036388">
    <property type="entry name" value="WH-like_DNA-bd_sf"/>
</dbReference>
<dbReference type="Gene3D" id="1.25.40.10">
    <property type="entry name" value="Tetratricopeptide repeat domain"/>
    <property type="match status" value="1"/>
</dbReference>
<proteinExistence type="predicted"/>
<dbReference type="InterPro" id="IPR041664">
    <property type="entry name" value="AAA_16"/>
</dbReference>
<evidence type="ECO:0000259" key="4">
    <source>
        <dbReference type="PROSITE" id="PS50043"/>
    </source>
</evidence>
<feature type="compositionally biased region" description="Basic and acidic residues" evidence="3">
    <location>
        <begin position="1"/>
        <end position="17"/>
    </location>
</feature>
<evidence type="ECO:0000313" key="6">
    <source>
        <dbReference type="Proteomes" id="UP001595891"/>
    </source>
</evidence>
<dbReference type="Proteomes" id="UP001595891">
    <property type="component" value="Unassembled WGS sequence"/>
</dbReference>
<accession>A0ABV9EHZ0</accession>
<keyword evidence="1" id="KW-0547">Nucleotide-binding</keyword>
<dbReference type="SMART" id="SM00421">
    <property type="entry name" value="HTH_LUXR"/>
    <property type="match status" value="1"/>
</dbReference>
<evidence type="ECO:0000256" key="3">
    <source>
        <dbReference type="SAM" id="MobiDB-lite"/>
    </source>
</evidence>
<keyword evidence="6" id="KW-1185">Reference proteome</keyword>
<dbReference type="RefSeq" id="WP_262843309.1">
    <property type="nucleotide sequence ID" value="NZ_JANZYP010000017.1"/>
</dbReference>
<feature type="domain" description="HTH luxR-type" evidence="4">
    <location>
        <begin position="872"/>
        <end position="937"/>
    </location>
</feature>
<dbReference type="SUPFAM" id="SSF52540">
    <property type="entry name" value="P-loop containing nucleoside triphosphate hydrolases"/>
    <property type="match status" value="1"/>
</dbReference>
<dbReference type="InterPro" id="IPR011990">
    <property type="entry name" value="TPR-like_helical_dom_sf"/>
</dbReference>
<dbReference type="Gene3D" id="1.10.10.10">
    <property type="entry name" value="Winged helix-like DNA-binding domain superfamily/Winged helix DNA-binding domain"/>
    <property type="match status" value="1"/>
</dbReference>
<keyword evidence="2" id="KW-0067">ATP-binding</keyword>
<protein>
    <submittedName>
        <fullName evidence="5">AAA family ATPase</fullName>
    </submittedName>
</protein>
<feature type="region of interest" description="Disordered" evidence="3">
    <location>
        <begin position="1"/>
        <end position="28"/>
    </location>
</feature>
<gene>
    <name evidence="5" type="ORF">ACFO8L_20215</name>
</gene>
<dbReference type="PANTHER" id="PTHR16305:SF35">
    <property type="entry name" value="TRANSCRIPTIONAL ACTIVATOR DOMAIN"/>
    <property type="match status" value="1"/>
</dbReference>